<dbReference type="AlphaFoldDB" id="A0A9P6Q2V8"/>
<gene>
    <name evidence="2" type="ORF">DFQ27_004951</name>
</gene>
<accession>A0A9P6Q2V8</accession>
<evidence type="ECO:0000313" key="3">
    <source>
        <dbReference type="Proteomes" id="UP000807716"/>
    </source>
</evidence>
<dbReference type="InterPro" id="IPR040410">
    <property type="entry name" value="UPF0658_Golgi"/>
</dbReference>
<keyword evidence="3" id="KW-1185">Reference proteome</keyword>
<organism evidence="2 3">
    <name type="scientific">Actinomortierella ambigua</name>
    <dbReference type="NCBI Taxonomy" id="1343610"/>
    <lineage>
        <taxon>Eukaryota</taxon>
        <taxon>Fungi</taxon>
        <taxon>Fungi incertae sedis</taxon>
        <taxon>Mucoromycota</taxon>
        <taxon>Mortierellomycotina</taxon>
        <taxon>Mortierellomycetes</taxon>
        <taxon>Mortierellales</taxon>
        <taxon>Mortierellaceae</taxon>
        <taxon>Actinomortierella</taxon>
    </lineage>
</organism>
<feature type="transmembrane region" description="Helical" evidence="1">
    <location>
        <begin position="12"/>
        <end position="37"/>
    </location>
</feature>
<name>A0A9P6Q2V8_9FUNG</name>
<feature type="transmembrane region" description="Helical" evidence="1">
    <location>
        <begin position="257"/>
        <end position="282"/>
    </location>
</feature>
<feature type="transmembrane region" description="Helical" evidence="1">
    <location>
        <begin position="289"/>
        <end position="307"/>
    </location>
</feature>
<protein>
    <submittedName>
        <fullName evidence="2">Uncharacterized protein</fullName>
    </submittedName>
</protein>
<feature type="transmembrane region" description="Helical" evidence="1">
    <location>
        <begin position="108"/>
        <end position="126"/>
    </location>
</feature>
<keyword evidence="1" id="KW-1133">Transmembrane helix</keyword>
<proteinExistence type="predicted"/>
<dbReference type="OrthoDB" id="2448307at2759"/>
<feature type="transmembrane region" description="Helical" evidence="1">
    <location>
        <begin position="162"/>
        <end position="183"/>
    </location>
</feature>
<sequence length="342" mass="38864">MWISKLAGDSAWAKYALLWSSLQAVLIVALEAVIFVLHREETLMIQEAVGPAAVFLLSKGIVAENDDKYLVFQIARALSVYHVLFMVAQFFQLALLCDAVYHKNTIQIIATVVFGIAMVAYAGVQIKQASDILDKSQPLPSAILDIFRTNNNPYHASLPYEIAVIVLMVLFSAVFIFMAYKLYKEFGWSIYKKIGADLQMRDMYKVYQLFIMILKFDIFFWLGFSAQFLTVVWLQSQEVAFGQEIVRSSDVLSRKDFINIMVMHLVLSTGASIVLPMLAWWGLKRESKIAMSCFLTAGLATLVYNVMKLHQVFTEQQRFDGANKFLTFFCKLSMKASRPTIK</sequence>
<feature type="transmembrane region" description="Helical" evidence="1">
    <location>
        <begin position="204"/>
        <end position="224"/>
    </location>
</feature>
<keyword evidence="1" id="KW-0812">Transmembrane</keyword>
<feature type="transmembrane region" description="Helical" evidence="1">
    <location>
        <begin position="74"/>
        <end position="96"/>
    </location>
</feature>
<dbReference type="Proteomes" id="UP000807716">
    <property type="component" value="Unassembled WGS sequence"/>
</dbReference>
<keyword evidence="1" id="KW-0472">Membrane</keyword>
<dbReference type="PANTHER" id="PTHR34391:SF1">
    <property type="entry name" value="UPF0658 GOLGI APPARATUS MEMBRANE PROTEIN C1952.10C-RELATED"/>
    <property type="match status" value="1"/>
</dbReference>
<dbReference type="PANTHER" id="PTHR34391">
    <property type="entry name" value="UPF0658 GOLGI APPARATUS MEMBRANE PROTEIN C1952.10C-RELATED"/>
    <property type="match status" value="1"/>
</dbReference>
<evidence type="ECO:0000256" key="1">
    <source>
        <dbReference type="SAM" id="Phobius"/>
    </source>
</evidence>
<dbReference type="EMBL" id="JAAAJB010000348">
    <property type="protein sequence ID" value="KAG0257769.1"/>
    <property type="molecule type" value="Genomic_DNA"/>
</dbReference>
<reference evidence="2" key="1">
    <citation type="journal article" date="2020" name="Fungal Divers.">
        <title>Resolving the Mortierellaceae phylogeny through synthesis of multi-gene phylogenetics and phylogenomics.</title>
        <authorList>
            <person name="Vandepol N."/>
            <person name="Liber J."/>
            <person name="Desiro A."/>
            <person name="Na H."/>
            <person name="Kennedy M."/>
            <person name="Barry K."/>
            <person name="Grigoriev I.V."/>
            <person name="Miller A.N."/>
            <person name="O'Donnell K."/>
            <person name="Stajich J.E."/>
            <person name="Bonito G."/>
        </authorList>
    </citation>
    <scope>NUCLEOTIDE SEQUENCE</scope>
    <source>
        <strain evidence="2">BC1065</strain>
    </source>
</reference>
<comment type="caution">
    <text evidence="2">The sequence shown here is derived from an EMBL/GenBank/DDBJ whole genome shotgun (WGS) entry which is preliminary data.</text>
</comment>
<dbReference type="GO" id="GO:0005794">
    <property type="term" value="C:Golgi apparatus"/>
    <property type="evidence" value="ECO:0007669"/>
    <property type="project" value="TreeGrafter"/>
</dbReference>
<evidence type="ECO:0000313" key="2">
    <source>
        <dbReference type="EMBL" id="KAG0257769.1"/>
    </source>
</evidence>